<dbReference type="Gene3D" id="3.40.190.100">
    <property type="entry name" value="Glycine betaine-binding periplasmic protein, domain 2"/>
    <property type="match status" value="1"/>
</dbReference>
<evidence type="ECO:0000313" key="4">
    <source>
        <dbReference type="Proteomes" id="UP000503483"/>
    </source>
</evidence>
<reference evidence="3 4" key="1">
    <citation type="submission" date="2019-08" db="EMBL/GenBank/DDBJ databases">
        <title>Complete genome sequence of Arcobacter acticola.</title>
        <authorList>
            <person name="Miller W."/>
        </authorList>
    </citation>
    <scope>NUCLEOTIDE SEQUENCE [LARGE SCALE GENOMIC DNA]</scope>
    <source>
        <strain evidence="3 4">KCTC 52212</strain>
    </source>
</reference>
<feature type="signal peptide" evidence="1">
    <location>
        <begin position="1"/>
        <end position="22"/>
    </location>
</feature>
<gene>
    <name evidence="3" type="primary">proX</name>
    <name evidence="3" type="ORF">AACT_2342</name>
</gene>
<proteinExistence type="predicted"/>
<dbReference type="KEGG" id="paco:AACT_2342"/>
<dbReference type="RefSeq" id="WP_172127171.1">
    <property type="nucleotide sequence ID" value="NZ_CP042652.1"/>
</dbReference>
<dbReference type="GO" id="GO:0022857">
    <property type="term" value="F:transmembrane transporter activity"/>
    <property type="evidence" value="ECO:0007669"/>
    <property type="project" value="InterPro"/>
</dbReference>
<dbReference type="CDD" id="cd13638">
    <property type="entry name" value="PBP2_EcProx_like"/>
    <property type="match status" value="1"/>
</dbReference>
<dbReference type="GO" id="GO:0043190">
    <property type="term" value="C:ATP-binding cassette (ABC) transporter complex"/>
    <property type="evidence" value="ECO:0007669"/>
    <property type="project" value="InterPro"/>
</dbReference>
<name>A0A6M8EY38_9BACT</name>
<keyword evidence="1" id="KW-0732">Signal</keyword>
<feature type="domain" description="ABC-type glycine betaine transport system substrate-binding" evidence="2">
    <location>
        <begin position="30"/>
        <end position="308"/>
    </location>
</feature>
<keyword evidence="4" id="KW-1185">Reference proteome</keyword>
<feature type="chain" id="PRO_5026894487" evidence="1">
    <location>
        <begin position="23"/>
        <end position="325"/>
    </location>
</feature>
<dbReference type="SUPFAM" id="SSF53850">
    <property type="entry name" value="Periplasmic binding protein-like II"/>
    <property type="match status" value="1"/>
</dbReference>
<evidence type="ECO:0000256" key="1">
    <source>
        <dbReference type="SAM" id="SignalP"/>
    </source>
</evidence>
<dbReference type="Gene3D" id="3.40.190.10">
    <property type="entry name" value="Periplasmic binding protein-like II"/>
    <property type="match status" value="1"/>
</dbReference>
<evidence type="ECO:0000313" key="3">
    <source>
        <dbReference type="EMBL" id="QKE29457.1"/>
    </source>
</evidence>
<sequence length="325" mass="36108">MISKKILIGGLSSLLLASSLFGAKVTALKSNIAEETFQMLVVNGILEKMGHEIVSTNDVNYDIAFQTIANNANSEDVYFLASMWDPLHNSKLEALGGDKNIVTYDKFIANCAQGYLIDKKTADKYNIKYYNDLKKPEIAKLFDTDGNGKANLTGCNAGWGCEKVIEHQLDAYNLRDTVEHNQGEYSALIANTIANYKTGKPILYYTWTPYWVSGKLVPGKDVVFLQVTHSANPNTPSTKLSNGADYGFNVNNQRIASNASVKTKHKDIAKLFDIIKLDVNDISGQNMLMANGQNKEKDIERHVKLWLENNSEKVDAWIKEAKAAK</sequence>
<dbReference type="Proteomes" id="UP000503483">
    <property type="component" value="Chromosome"/>
</dbReference>
<dbReference type="Pfam" id="PF04069">
    <property type="entry name" value="OpuAC"/>
    <property type="match status" value="1"/>
</dbReference>
<dbReference type="AlphaFoldDB" id="A0A6M8EY38"/>
<protein>
    <submittedName>
        <fullName evidence="3">Proline/glycine betaine ABC transporter ProVWX, substrate-binding protein ProX</fullName>
    </submittedName>
</protein>
<dbReference type="NCBIfam" id="NF008334">
    <property type="entry name" value="PRK11119.1"/>
    <property type="match status" value="1"/>
</dbReference>
<dbReference type="EMBL" id="CP042652">
    <property type="protein sequence ID" value="QKE29457.1"/>
    <property type="molecule type" value="Genomic_DNA"/>
</dbReference>
<accession>A0A6M8EY38</accession>
<dbReference type="InterPro" id="IPR007210">
    <property type="entry name" value="ABC_Gly_betaine_transp_sub-bd"/>
</dbReference>
<evidence type="ECO:0000259" key="2">
    <source>
        <dbReference type="Pfam" id="PF04069"/>
    </source>
</evidence>
<organism evidence="3 4">
    <name type="scientific">Arcobacter acticola</name>
    <dbReference type="NCBI Taxonomy" id="1849015"/>
    <lineage>
        <taxon>Bacteria</taxon>
        <taxon>Pseudomonadati</taxon>
        <taxon>Campylobacterota</taxon>
        <taxon>Epsilonproteobacteria</taxon>
        <taxon>Campylobacterales</taxon>
        <taxon>Arcobacteraceae</taxon>
        <taxon>Arcobacter</taxon>
    </lineage>
</organism>